<dbReference type="GeneID" id="9833874"/>
<dbReference type="Pfam" id="PF03083">
    <property type="entry name" value="MtN3_slv"/>
    <property type="match status" value="2"/>
</dbReference>
<evidence type="ECO:0000256" key="3">
    <source>
        <dbReference type="ARBA" id="ARBA00007809"/>
    </source>
</evidence>
<evidence type="ECO:0000256" key="6">
    <source>
        <dbReference type="ARBA" id="ARBA00022597"/>
    </source>
</evidence>
<evidence type="ECO:0000256" key="13">
    <source>
        <dbReference type="SAM" id="MobiDB-lite"/>
    </source>
</evidence>
<feature type="transmembrane region" description="Helical" evidence="12">
    <location>
        <begin position="167"/>
        <end position="187"/>
    </location>
</feature>
<name>Q01B78_OSTTA</name>
<evidence type="ECO:0000256" key="4">
    <source>
        <dbReference type="ARBA" id="ARBA00022448"/>
    </source>
</evidence>
<accession>Q01B78</accession>
<accession>A0A1Y5IIF4</accession>
<keyword evidence="16" id="KW-1185">Reference proteome</keyword>
<evidence type="ECO:0000313" key="15">
    <source>
        <dbReference type="EMBL" id="OUS49356.1"/>
    </source>
</evidence>
<dbReference type="InterPro" id="IPR004316">
    <property type="entry name" value="SWEET_rpt"/>
</dbReference>
<dbReference type="OMA" id="LWLIGEM"/>
<dbReference type="Gene3D" id="1.20.1280.290">
    <property type="match status" value="2"/>
</dbReference>
<comment type="similarity">
    <text evidence="3 12">Belongs to the SWEET sugar transporter family.</text>
</comment>
<evidence type="ECO:0000256" key="5">
    <source>
        <dbReference type="ARBA" id="ARBA00022475"/>
    </source>
</evidence>
<keyword evidence="8" id="KW-0677">Repeat</keyword>
<evidence type="ECO:0000256" key="9">
    <source>
        <dbReference type="ARBA" id="ARBA00022989"/>
    </source>
</evidence>
<comment type="function">
    <text evidence="12">Mediates both low-affinity uptake and efflux of sugar across the membrane.</text>
</comment>
<dbReference type="Proteomes" id="UP000195557">
    <property type="component" value="Unassembled WGS sequence"/>
</dbReference>
<proteinExistence type="inferred from homology"/>
<dbReference type="PANTHER" id="PTHR10791:SF224">
    <property type="entry name" value="SUGAR TRANSPORTER SWEET"/>
    <property type="match status" value="1"/>
</dbReference>
<feature type="transmembrane region" description="Helical" evidence="12">
    <location>
        <begin position="193"/>
        <end position="213"/>
    </location>
</feature>
<dbReference type="FunFam" id="1.20.1280.290:FF:000004">
    <property type="entry name" value="Sugar transporter SWEET"/>
    <property type="match status" value="1"/>
</dbReference>
<feature type="compositionally biased region" description="Low complexity" evidence="13">
    <location>
        <begin position="238"/>
        <end position="250"/>
    </location>
</feature>
<accession>A0A454XWZ7</accession>
<evidence type="ECO:0000256" key="11">
    <source>
        <dbReference type="ARBA" id="ARBA00023136"/>
    </source>
</evidence>
<dbReference type="FunCoup" id="Q01B78">
    <property type="interactions" value="902"/>
</dbReference>
<feature type="region of interest" description="Disordered" evidence="13">
    <location>
        <begin position="223"/>
        <end position="250"/>
    </location>
</feature>
<dbReference type="GO" id="GO:0051119">
    <property type="term" value="F:sugar transmembrane transporter activity"/>
    <property type="evidence" value="ECO:0007669"/>
    <property type="project" value="InterPro"/>
</dbReference>
<dbReference type="EMBL" id="KZ155771">
    <property type="protein sequence ID" value="OUS49356.1"/>
    <property type="molecule type" value="Genomic_DNA"/>
</dbReference>
<evidence type="ECO:0000256" key="2">
    <source>
        <dbReference type="ARBA" id="ARBA00004653"/>
    </source>
</evidence>
<reference evidence="14 16" key="1">
    <citation type="journal article" date="2006" name="Proc. Natl. Acad. Sci. U.S.A.">
        <title>Genome analysis of the smallest free-living eukaryote Ostreococcus tauri unveils many unique features.</title>
        <authorList>
            <person name="Derelle E."/>
            <person name="Ferraz C."/>
            <person name="Rombauts S."/>
            <person name="Rouze P."/>
            <person name="Worden A.Z."/>
            <person name="Robbens S."/>
            <person name="Partensky F."/>
            <person name="Degroeve S."/>
            <person name="Echeynie S."/>
            <person name="Cooke R."/>
            <person name="Saeys Y."/>
            <person name="Wuyts J."/>
            <person name="Jabbari K."/>
            <person name="Bowler C."/>
            <person name="Panaud O."/>
            <person name="Piegu B."/>
            <person name="Ball S.G."/>
            <person name="Ral J.-P."/>
            <person name="Bouget F.-Y."/>
            <person name="Piganeau G."/>
            <person name="De Baets B."/>
            <person name="Picard A."/>
            <person name="Delseny M."/>
            <person name="Demaille J."/>
            <person name="Van de Peer Y."/>
            <person name="Moreau H."/>
        </authorList>
    </citation>
    <scope>NUCLEOTIDE SEQUENCE [LARGE SCALE GENOMIC DNA]</scope>
    <source>
        <strain evidence="14 16">OTTH0595</strain>
    </source>
</reference>
<evidence type="ECO:0000313" key="16">
    <source>
        <dbReference type="Proteomes" id="UP000009170"/>
    </source>
</evidence>
<dbReference type="InParanoid" id="Q01B78"/>
<sequence length="250" mass="26858">MPSAAEAVTLYVAPALGTVLAMFMFGSPLPEISRSREKGTIGSLNPTPYPIVAANCASWMMYGAISGNYWVYCPNFTGLLAGAYYSGVSYALSERHRPVLEKLSGGLIFLVSLIGMVLSCVMRGSSENSRLMVAGIQANTILAVYYVSPMSTMSEVVRTRDSKSMHFPLVVTNFLNGLCWFAFGIGLNDWWLAAPNLFGACVSVVQIGLIMVFPNSERRAGISTTPSTDGLMELNPTSSFSESPRSSTAV</sequence>
<feature type="transmembrane region" description="Helical" evidence="12">
    <location>
        <begin position="130"/>
        <end position="147"/>
    </location>
</feature>
<dbReference type="RefSeq" id="XP_003078688.1">
    <property type="nucleotide sequence ID" value="XM_003078640.1"/>
</dbReference>
<comment type="subcellular location">
    <subcellularLocation>
        <location evidence="1">Cell membrane</location>
        <topology evidence="1">Multi-pass membrane protein</topology>
    </subcellularLocation>
    <subcellularLocation>
        <location evidence="2">Golgi apparatus membrane</location>
        <topology evidence="2">Multi-pass membrane protein</topology>
    </subcellularLocation>
</comment>
<protein>
    <recommendedName>
        <fullName evidence="12">Bidirectional sugar transporter SWEET</fullName>
    </recommendedName>
</protein>
<reference evidence="15" key="3">
    <citation type="submission" date="2017-04" db="EMBL/GenBank/DDBJ databases">
        <title>Population genomics of picophytoplankton unveils novel chromosome hypervariability.</title>
        <authorList>
            <consortium name="DOE Joint Genome Institute"/>
            <person name="Blanc-Mathieu R."/>
            <person name="Krasovec M."/>
            <person name="Hebrard M."/>
            <person name="Yau S."/>
            <person name="Desgranges E."/>
            <person name="Martin J."/>
            <person name="Schackwitz W."/>
            <person name="Kuo A."/>
            <person name="Salin G."/>
            <person name="Donnadieu C."/>
            <person name="Desdevises Y."/>
            <person name="Sanchez-Ferandin S."/>
            <person name="Moreau H."/>
            <person name="Rivals E."/>
            <person name="Grigoriev I.V."/>
            <person name="Grimsley N."/>
            <person name="Eyre-Walker A."/>
            <person name="Piganeau G."/>
        </authorList>
    </citation>
    <scope>NUCLEOTIDE SEQUENCE [LARGE SCALE GENOMIC DNA]</scope>
    <source>
        <strain evidence="15">RCC 1115</strain>
    </source>
</reference>
<feature type="transmembrane region" description="Helical" evidence="12">
    <location>
        <begin position="7"/>
        <end position="26"/>
    </location>
</feature>
<dbReference type="GO" id="GO:0005886">
    <property type="term" value="C:plasma membrane"/>
    <property type="evidence" value="ECO:0007669"/>
    <property type="project" value="UniProtKB-SubCell"/>
</dbReference>
<evidence type="ECO:0000256" key="1">
    <source>
        <dbReference type="ARBA" id="ARBA00004651"/>
    </source>
</evidence>
<feature type="transmembrane region" description="Helical" evidence="12">
    <location>
        <begin position="104"/>
        <end position="124"/>
    </location>
</feature>
<evidence type="ECO:0000256" key="10">
    <source>
        <dbReference type="ARBA" id="ARBA00023034"/>
    </source>
</evidence>
<gene>
    <name evidence="15" type="ORF">BE221DRAFT_5744</name>
    <name evidence="14" type="ORF">OT_ostta04g01580</name>
</gene>
<dbReference type="STRING" id="70448.Q01B78"/>
<organism evidence="14 16">
    <name type="scientific">Ostreococcus tauri</name>
    <name type="common">Marine green alga</name>
    <dbReference type="NCBI Taxonomy" id="70448"/>
    <lineage>
        <taxon>Eukaryota</taxon>
        <taxon>Viridiplantae</taxon>
        <taxon>Chlorophyta</taxon>
        <taxon>Mamiellophyceae</taxon>
        <taxon>Mamiellales</taxon>
        <taxon>Bathycoccaceae</taxon>
        <taxon>Ostreococcus</taxon>
    </lineage>
</organism>
<feature type="transmembrane region" description="Helical" evidence="12">
    <location>
        <begin position="69"/>
        <end position="92"/>
    </location>
</feature>
<dbReference type="InterPro" id="IPR047664">
    <property type="entry name" value="SWEET"/>
</dbReference>
<comment type="caution">
    <text evidence="12">Lacks conserved residue(s) required for the propagation of feature annotation.</text>
</comment>
<keyword evidence="9 12" id="KW-1133">Transmembrane helix</keyword>
<keyword evidence="10" id="KW-0333">Golgi apparatus</keyword>
<keyword evidence="11 12" id="KW-0472">Membrane</keyword>
<dbReference type="GO" id="GO:0000139">
    <property type="term" value="C:Golgi membrane"/>
    <property type="evidence" value="ECO:0007669"/>
    <property type="project" value="UniProtKB-SubCell"/>
</dbReference>
<keyword evidence="5" id="KW-1003">Cell membrane</keyword>
<dbReference type="OrthoDB" id="409725at2759"/>
<dbReference type="AlphaFoldDB" id="Q01B78"/>
<keyword evidence="7 12" id="KW-0812">Transmembrane</keyword>
<dbReference type="Proteomes" id="UP000009170">
    <property type="component" value="Unassembled WGS sequence"/>
</dbReference>
<dbReference type="KEGG" id="ota:OT_ostta04g01580"/>
<reference evidence="14" key="2">
    <citation type="journal article" date="2014" name="BMC Genomics">
        <title>An improved genome of the model marine alga Ostreococcus tauri unfolds by assessing Illumina de novo assemblies.</title>
        <authorList>
            <person name="Blanc-Mathieu R."/>
            <person name="Verhelst B."/>
            <person name="Derelle E."/>
            <person name="Rombauts S."/>
            <person name="Bouget F.Y."/>
            <person name="Carre I."/>
            <person name="Chateau A."/>
            <person name="Eyre-Walker A."/>
            <person name="Grimsley N."/>
            <person name="Moreau H."/>
            <person name="Piegu B."/>
            <person name="Rivals E."/>
            <person name="Schackwitz W."/>
            <person name="Van de Peer Y."/>
            <person name="Piganeau G."/>
        </authorList>
    </citation>
    <scope>NUCLEOTIDE SEQUENCE</scope>
    <source>
        <strain evidence="14">RCC4221</strain>
    </source>
</reference>
<keyword evidence="4 12" id="KW-0813">Transport</keyword>
<keyword evidence="6 12" id="KW-0762">Sugar transport</keyword>
<dbReference type="PANTHER" id="PTHR10791">
    <property type="entry name" value="RAG1-ACTIVATING PROTEIN 1"/>
    <property type="match status" value="1"/>
</dbReference>
<evidence type="ECO:0000256" key="7">
    <source>
        <dbReference type="ARBA" id="ARBA00022692"/>
    </source>
</evidence>
<evidence type="ECO:0000256" key="12">
    <source>
        <dbReference type="RuleBase" id="RU910715"/>
    </source>
</evidence>
<dbReference type="EMBL" id="CAID01000004">
    <property type="protein sequence ID" value="CAL51568.1"/>
    <property type="molecule type" value="Genomic_DNA"/>
</dbReference>
<evidence type="ECO:0000256" key="8">
    <source>
        <dbReference type="ARBA" id="ARBA00022737"/>
    </source>
</evidence>
<evidence type="ECO:0000313" key="14">
    <source>
        <dbReference type="EMBL" id="CAL51568.1"/>
    </source>
</evidence>